<dbReference type="GO" id="GO:0016567">
    <property type="term" value="P:protein ubiquitination"/>
    <property type="evidence" value="ECO:0007669"/>
    <property type="project" value="TreeGrafter"/>
</dbReference>
<keyword evidence="2" id="KW-0808">Transferase</keyword>
<dbReference type="AlphaFoldDB" id="A0AA88UBB5"/>
<proteinExistence type="predicted"/>
<gene>
    <name evidence="7" type="ORF">RJ640_022686</name>
</gene>
<accession>A0AA88UBB5</accession>
<evidence type="ECO:0000259" key="6">
    <source>
        <dbReference type="Pfam" id="PF17979"/>
    </source>
</evidence>
<dbReference type="EMBL" id="JAVXUO010001933">
    <property type="protein sequence ID" value="KAK2977895.1"/>
    <property type="molecule type" value="Genomic_DNA"/>
</dbReference>
<name>A0AA88UBB5_9ASTE</name>
<dbReference type="GO" id="GO:0006511">
    <property type="term" value="P:ubiquitin-dependent protein catabolic process"/>
    <property type="evidence" value="ECO:0007669"/>
    <property type="project" value="TreeGrafter"/>
</dbReference>
<evidence type="ECO:0000313" key="7">
    <source>
        <dbReference type="EMBL" id="KAK2977895.1"/>
    </source>
</evidence>
<evidence type="ECO:0000256" key="1">
    <source>
        <dbReference type="ARBA" id="ARBA00004123"/>
    </source>
</evidence>
<dbReference type="GO" id="GO:0004842">
    <property type="term" value="F:ubiquitin-protein transferase activity"/>
    <property type="evidence" value="ECO:0007669"/>
    <property type="project" value="TreeGrafter"/>
</dbReference>
<dbReference type="PANTHER" id="PTHR16079">
    <property type="entry name" value="UBIQUITIN LIGASE PROTEIN CHFR"/>
    <property type="match status" value="1"/>
</dbReference>
<evidence type="ECO:0000256" key="4">
    <source>
        <dbReference type="ARBA" id="ARBA00023242"/>
    </source>
</evidence>
<dbReference type="GO" id="GO:0005634">
    <property type="term" value="C:nucleus"/>
    <property type="evidence" value="ECO:0007669"/>
    <property type="project" value="UniProtKB-SubCell"/>
</dbReference>
<dbReference type="PANTHER" id="PTHR16079:SF4">
    <property type="entry name" value="E3 UBIQUITIN-PROTEIN LIGASE CHFR"/>
    <property type="match status" value="1"/>
</dbReference>
<evidence type="ECO:0000313" key="8">
    <source>
        <dbReference type="Proteomes" id="UP001187471"/>
    </source>
</evidence>
<reference evidence="7" key="1">
    <citation type="submission" date="2022-12" db="EMBL/GenBank/DDBJ databases">
        <title>Draft genome assemblies for two species of Escallonia (Escalloniales).</title>
        <authorList>
            <person name="Chanderbali A."/>
            <person name="Dervinis C."/>
            <person name="Anghel I."/>
            <person name="Soltis D."/>
            <person name="Soltis P."/>
            <person name="Zapata F."/>
        </authorList>
    </citation>
    <scope>NUCLEOTIDE SEQUENCE</scope>
    <source>
        <strain evidence="7">UCBG92.1500</strain>
        <tissue evidence="7">Leaf</tissue>
    </source>
</reference>
<sequence>MEQGESSGSNPTPEIWAKLVPSVSRYSDVELRSDEMVVSSEVKRSSSEKHGWCKITRNSDMCSATMRNMSSSEILVDKTIVRSEDTVVIKCGSEIIPVPGPDEGNLSYTFEVILTKEHSKNHSQDILGSDPSLQRPKEEIAQLDSYASIKSPLFAVGGVESMVGVRGIGGLVMVGAMMKAPKMVVVLVISNRSRDCRKRARSPPVEERDDEESEPPCLQCSLGCDRAFCGAYWHAQTVNRSDSHPICHHETFKPILERTITRIPFSVHEKNRHEQDITDRCIRQVGRSLQDIISEWVTKFNNREIDRTSLPLHHAEMITAGTYTCKFYHQTHCKGKIAGMDMHAGHSTTMNNMLVKGIMYAVQPGA</sequence>
<dbReference type="Proteomes" id="UP001187471">
    <property type="component" value="Unassembled WGS sequence"/>
</dbReference>
<keyword evidence="8" id="KW-1185">Reference proteome</keyword>
<keyword evidence="5" id="KW-0131">Cell cycle</keyword>
<dbReference type="InterPro" id="IPR040909">
    <property type="entry name" value="CHFR_Znf-CRD"/>
</dbReference>
<comment type="caution">
    <text evidence="7">The sequence shown here is derived from an EMBL/GenBank/DDBJ whole genome shotgun (WGS) entry which is preliminary data.</text>
</comment>
<dbReference type="Pfam" id="PF17979">
    <property type="entry name" value="zf-CRD"/>
    <property type="match status" value="1"/>
</dbReference>
<keyword evidence="4" id="KW-0539">Nucleus</keyword>
<evidence type="ECO:0000256" key="3">
    <source>
        <dbReference type="ARBA" id="ARBA00022786"/>
    </source>
</evidence>
<comment type="subcellular location">
    <subcellularLocation>
        <location evidence="1">Nucleus</location>
    </subcellularLocation>
</comment>
<keyword evidence="3" id="KW-0833">Ubl conjugation pathway</keyword>
<organism evidence="7 8">
    <name type="scientific">Escallonia rubra</name>
    <dbReference type="NCBI Taxonomy" id="112253"/>
    <lineage>
        <taxon>Eukaryota</taxon>
        <taxon>Viridiplantae</taxon>
        <taxon>Streptophyta</taxon>
        <taxon>Embryophyta</taxon>
        <taxon>Tracheophyta</taxon>
        <taxon>Spermatophyta</taxon>
        <taxon>Magnoliopsida</taxon>
        <taxon>eudicotyledons</taxon>
        <taxon>Gunneridae</taxon>
        <taxon>Pentapetalae</taxon>
        <taxon>asterids</taxon>
        <taxon>campanulids</taxon>
        <taxon>Escalloniales</taxon>
        <taxon>Escalloniaceae</taxon>
        <taxon>Escallonia</taxon>
    </lineage>
</organism>
<evidence type="ECO:0000256" key="5">
    <source>
        <dbReference type="ARBA" id="ARBA00023306"/>
    </source>
</evidence>
<evidence type="ECO:0000256" key="2">
    <source>
        <dbReference type="ARBA" id="ARBA00022679"/>
    </source>
</evidence>
<feature type="domain" description="E3 ubiquitin-protein ligase CHFR cysteine rich" evidence="6">
    <location>
        <begin position="215"/>
        <end position="326"/>
    </location>
</feature>
<protein>
    <recommendedName>
        <fullName evidence="6">E3 ubiquitin-protein ligase CHFR cysteine rich domain-containing protein</fullName>
    </recommendedName>
</protein>
<dbReference type="InterPro" id="IPR052256">
    <property type="entry name" value="E3_ubiquitin-ligase_CHFR"/>
</dbReference>